<dbReference type="Proteomes" id="UP000438182">
    <property type="component" value="Unassembled WGS sequence"/>
</dbReference>
<name>A0A6I4NUL7_9MICO</name>
<evidence type="ECO:0000313" key="2">
    <source>
        <dbReference type="EMBL" id="MWB98078.1"/>
    </source>
</evidence>
<dbReference type="EMBL" id="WSTA01000018">
    <property type="protein sequence ID" value="MWB98078.1"/>
    <property type="molecule type" value="Genomic_DNA"/>
</dbReference>
<dbReference type="SUPFAM" id="SSF54593">
    <property type="entry name" value="Glyoxalase/Bleomycin resistance protein/Dihydroxybiphenyl dioxygenase"/>
    <property type="match status" value="1"/>
</dbReference>
<dbReference type="AlphaFoldDB" id="A0A6I4NUL7"/>
<dbReference type="PROSITE" id="PS51819">
    <property type="entry name" value="VOC"/>
    <property type="match status" value="1"/>
</dbReference>
<proteinExistence type="predicted"/>
<evidence type="ECO:0000259" key="1">
    <source>
        <dbReference type="PROSITE" id="PS51819"/>
    </source>
</evidence>
<protein>
    <submittedName>
        <fullName evidence="2">VOC family protein</fullName>
    </submittedName>
</protein>
<gene>
    <name evidence="2" type="ORF">GB864_05880</name>
</gene>
<reference evidence="2 3" key="1">
    <citation type="submission" date="2019-12" db="EMBL/GenBank/DDBJ databases">
        <authorList>
            <person name="Kim Y.S."/>
        </authorList>
    </citation>
    <scope>NUCLEOTIDE SEQUENCE [LARGE SCALE GENOMIC DNA]</scope>
    <source>
        <strain evidence="2 3">MMS17-SY077</strain>
    </source>
</reference>
<dbReference type="Gene3D" id="3.10.180.10">
    <property type="entry name" value="2,3-Dihydroxybiphenyl 1,2-Dioxygenase, domain 1"/>
    <property type="match status" value="1"/>
</dbReference>
<dbReference type="RefSeq" id="WP_160423418.1">
    <property type="nucleotide sequence ID" value="NZ_WSTA01000018.1"/>
</dbReference>
<evidence type="ECO:0000313" key="3">
    <source>
        <dbReference type="Proteomes" id="UP000438182"/>
    </source>
</evidence>
<sequence length="137" mass="14742">MFRGFATANITAIDLEAAAAWYAEVFSLEPYFSVPGYREFRVGDDEDEFGIIDAAYVPGAEAQAPAVAGIFWHVDDLDAEFERIVALGAQVAQPITVRGEGFRTATLADPFGNLLGIMENAHFRAAHEEAAATATAE</sequence>
<comment type="caution">
    <text evidence="2">The sequence shown here is derived from an EMBL/GenBank/DDBJ whole genome shotgun (WGS) entry which is preliminary data.</text>
</comment>
<accession>A0A6I4NUL7</accession>
<keyword evidence="3" id="KW-1185">Reference proteome</keyword>
<feature type="domain" description="VOC" evidence="1">
    <location>
        <begin position="4"/>
        <end position="120"/>
    </location>
</feature>
<dbReference type="Pfam" id="PF00903">
    <property type="entry name" value="Glyoxalase"/>
    <property type="match status" value="1"/>
</dbReference>
<dbReference type="InterPro" id="IPR004360">
    <property type="entry name" value="Glyas_Fos-R_dOase_dom"/>
</dbReference>
<dbReference type="InterPro" id="IPR037523">
    <property type="entry name" value="VOC_core"/>
</dbReference>
<organism evidence="2 3">
    <name type="scientific">Agromyces seonyuensis</name>
    <dbReference type="NCBI Taxonomy" id="2662446"/>
    <lineage>
        <taxon>Bacteria</taxon>
        <taxon>Bacillati</taxon>
        <taxon>Actinomycetota</taxon>
        <taxon>Actinomycetes</taxon>
        <taxon>Micrococcales</taxon>
        <taxon>Microbacteriaceae</taxon>
        <taxon>Agromyces</taxon>
    </lineage>
</organism>
<dbReference type="InterPro" id="IPR029068">
    <property type="entry name" value="Glyas_Bleomycin-R_OHBP_Dase"/>
</dbReference>